<dbReference type="PANTHER" id="PTHR34153:SF2">
    <property type="entry name" value="SI:CH211-262H13.3-RELATED"/>
    <property type="match status" value="1"/>
</dbReference>
<dbReference type="EMBL" id="JARPUR010000004">
    <property type="protein sequence ID" value="KAK4878003.1"/>
    <property type="molecule type" value="Genomic_DNA"/>
</dbReference>
<comment type="caution">
    <text evidence="2">The sequence shown here is derived from an EMBL/GenBank/DDBJ whole genome shotgun (WGS) entry which is preliminary data.</text>
</comment>
<dbReference type="AlphaFoldDB" id="A0AAN7P7Z4"/>
<evidence type="ECO:0000313" key="3">
    <source>
        <dbReference type="Proteomes" id="UP001353858"/>
    </source>
</evidence>
<dbReference type="InterPro" id="IPR032071">
    <property type="entry name" value="DUF4806"/>
</dbReference>
<organism evidence="2 3">
    <name type="scientific">Aquatica leii</name>
    <dbReference type="NCBI Taxonomy" id="1421715"/>
    <lineage>
        <taxon>Eukaryota</taxon>
        <taxon>Metazoa</taxon>
        <taxon>Ecdysozoa</taxon>
        <taxon>Arthropoda</taxon>
        <taxon>Hexapoda</taxon>
        <taxon>Insecta</taxon>
        <taxon>Pterygota</taxon>
        <taxon>Neoptera</taxon>
        <taxon>Endopterygota</taxon>
        <taxon>Coleoptera</taxon>
        <taxon>Polyphaga</taxon>
        <taxon>Elateriformia</taxon>
        <taxon>Elateroidea</taxon>
        <taxon>Lampyridae</taxon>
        <taxon>Luciolinae</taxon>
        <taxon>Aquatica</taxon>
    </lineage>
</organism>
<evidence type="ECO:0000313" key="2">
    <source>
        <dbReference type="EMBL" id="KAK4878003.1"/>
    </source>
</evidence>
<name>A0AAN7P7Z4_9COLE</name>
<sequence>MLSCNLNQSESIAWKFHKHSSYEKPVNISFEQSSLQKQPRKKVVSLFPSIIKVLSKCFSLSAFQIKLLKQLKFIQKQNSHESLSQIEKSQSAYSTPKSTNSCYPATATNSAHHLEVSQARTSYERPGNISFEQSSLQKQLEESSFQIKLFKQLKFIQEQNSQILAIVKKHPPSAILPKINILPDNLPCDFPIKNQENLQELEVYLLDNQNFSCLVAYLAAIGGKDLTTQVNNVLRRLLSNDLASQFSFYGKRSNKKAFSTLKTKDLVIGKFSTLNKDIVLLQNSFNISAAVKQCSKEAKFKDIENSMKDWLKHAPHRYRIEIAKQTADL</sequence>
<evidence type="ECO:0000259" key="1">
    <source>
        <dbReference type="Pfam" id="PF16064"/>
    </source>
</evidence>
<reference evidence="3" key="1">
    <citation type="submission" date="2023-01" db="EMBL/GenBank/DDBJ databases">
        <title>Key to firefly adult light organ development and bioluminescence: homeobox transcription factors regulate luciferase expression and transportation to peroxisome.</title>
        <authorList>
            <person name="Fu X."/>
        </authorList>
    </citation>
    <scope>NUCLEOTIDE SEQUENCE [LARGE SCALE GENOMIC DNA]</scope>
</reference>
<keyword evidence="3" id="KW-1185">Reference proteome</keyword>
<feature type="domain" description="DUF4806" evidence="1">
    <location>
        <begin position="187"/>
        <end position="262"/>
    </location>
</feature>
<dbReference type="PANTHER" id="PTHR34153">
    <property type="entry name" value="SI:CH211-262H13.3-RELATED-RELATED"/>
    <property type="match status" value="1"/>
</dbReference>
<protein>
    <recommendedName>
        <fullName evidence="1">DUF4806 domain-containing protein</fullName>
    </recommendedName>
</protein>
<dbReference type="Proteomes" id="UP001353858">
    <property type="component" value="Unassembled WGS sequence"/>
</dbReference>
<gene>
    <name evidence="2" type="ORF">RN001_010509</name>
</gene>
<dbReference type="Pfam" id="PF16064">
    <property type="entry name" value="DUF4806"/>
    <property type="match status" value="1"/>
</dbReference>
<proteinExistence type="predicted"/>
<accession>A0AAN7P7Z4</accession>